<keyword evidence="1" id="KW-1133">Transmembrane helix</keyword>
<feature type="transmembrane region" description="Helical" evidence="1">
    <location>
        <begin position="137"/>
        <end position="161"/>
    </location>
</feature>
<gene>
    <name evidence="2" type="ORF">O6P43_009916</name>
</gene>
<keyword evidence="1" id="KW-0472">Membrane</keyword>
<organism evidence="2 3">
    <name type="scientific">Quillaja saponaria</name>
    <name type="common">Soap bark tree</name>
    <dbReference type="NCBI Taxonomy" id="32244"/>
    <lineage>
        <taxon>Eukaryota</taxon>
        <taxon>Viridiplantae</taxon>
        <taxon>Streptophyta</taxon>
        <taxon>Embryophyta</taxon>
        <taxon>Tracheophyta</taxon>
        <taxon>Spermatophyta</taxon>
        <taxon>Magnoliopsida</taxon>
        <taxon>eudicotyledons</taxon>
        <taxon>Gunneridae</taxon>
        <taxon>Pentapetalae</taxon>
        <taxon>rosids</taxon>
        <taxon>fabids</taxon>
        <taxon>Fabales</taxon>
        <taxon>Quillajaceae</taxon>
        <taxon>Quillaja</taxon>
    </lineage>
</organism>
<proteinExistence type="predicted"/>
<accession>A0AAD7PZ96</accession>
<protein>
    <submittedName>
        <fullName evidence="2">Maltase-glucoamylase, intestinal protein</fullName>
    </submittedName>
</protein>
<dbReference type="PANTHER" id="PTHR36396">
    <property type="entry name" value="MALTASE-GLUCOAMYLASE, INTESTINAL PROTEIN"/>
    <property type="match status" value="1"/>
</dbReference>
<keyword evidence="1" id="KW-0812">Transmembrane</keyword>
<dbReference type="AlphaFoldDB" id="A0AAD7PZ96"/>
<dbReference type="Proteomes" id="UP001163823">
    <property type="component" value="Chromosome 4"/>
</dbReference>
<reference evidence="2" key="1">
    <citation type="journal article" date="2023" name="Science">
        <title>Elucidation of the pathway for biosynthesis of saponin adjuvants from the soapbark tree.</title>
        <authorList>
            <person name="Reed J."/>
            <person name="Orme A."/>
            <person name="El-Demerdash A."/>
            <person name="Owen C."/>
            <person name="Martin L.B.B."/>
            <person name="Misra R.C."/>
            <person name="Kikuchi S."/>
            <person name="Rejzek M."/>
            <person name="Martin A.C."/>
            <person name="Harkess A."/>
            <person name="Leebens-Mack J."/>
            <person name="Louveau T."/>
            <person name="Stephenson M.J."/>
            <person name="Osbourn A."/>
        </authorList>
    </citation>
    <scope>NUCLEOTIDE SEQUENCE</scope>
    <source>
        <strain evidence="2">S10</strain>
    </source>
</reference>
<evidence type="ECO:0000313" key="2">
    <source>
        <dbReference type="EMBL" id="KAJ7971955.1"/>
    </source>
</evidence>
<evidence type="ECO:0000256" key="1">
    <source>
        <dbReference type="SAM" id="Phobius"/>
    </source>
</evidence>
<keyword evidence="3" id="KW-1185">Reference proteome</keyword>
<name>A0AAD7PZ96_QUISA</name>
<comment type="caution">
    <text evidence="2">The sequence shown here is derived from an EMBL/GenBank/DDBJ whole genome shotgun (WGS) entry which is preliminary data.</text>
</comment>
<dbReference type="EMBL" id="JARAOO010000004">
    <property type="protein sequence ID" value="KAJ7971955.1"/>
    <property type="molecule type" value="Genomic_DNA"/>
</dbReference>
<sequence>MAEETSPPLPPPSPAFLEVNCKNSGKTRRFAVGTDAGFAVSLINRKLIKGNPFTSHIESVKEGEEPIAFGPSSVLVDYGEGWKLQTVIESDLGFGVKTDEDVPAMKTPIPIPLRVPSVKSSGAAATAKRVSQPAISILYIGKIVLAFTLIFVLGAIFTLALENLPSLLLFIKSVM</sequence>
<evidence type="ECO:0000313" key="3">
    <source>
        <dbReference type="Proteomes" id="UP001163823"/>
    </source>
</evidence>
<dbReference type="PANTHER" id="PTHR36396:SF1">
    <property type="entry name" value="MALTASE-GLUCOAMYLASE, INTESTINAL PROTEIN"/>
    <property type="match status" value="1"/>
</dbReference>